<accession>A0A5B6VKB8</accession>
<dbReference type="Proteomes" id="UP000325315">
    <property type="component" value="Unassembled WGS sequence"/>
</dbReference>
<dbReference type="AlphaFoldDB" id="A0A5B6VKB8"/>
<evidence type="ECO:0000313" key="1">
    <source>
        <dbReference type="EMBL" id="KAA3469448.1"/>
    </source>
</evidence>
<proteinExistence type="predicted"/>
<gene>
    <name evidence="1" type="ORF">EPI10_015235</name>
</gene>
<dbReference type="EMBL" id="SMMG02000006">
    <property type="protein sequence ID" value="KAA3469448.1"/>
    <property type="molecule type" value="Genomic_DNA"/>
</dbReference>
<keyword evidence="2" id="KW-1185">Reference proteome</keyword>
<comment type="caution">
    <text evidence="1">The sequence shown here is derived from an EMBL/GenBank/DDBJ whole genome shotgun (WGS) entry which is preliminary data.</text>
</comment>
<sequence>MEEDETVAHLFRDCRFTKMVLQGVGVDILQTDIEQEWKHWNKCYNEGKKERVQDVVDFIKAYISQEKNTRGP</sequence>
<evidence type="ECO:0000313" key="2">
    <source>
        <dbReference type="Proteomes" id="UP000325315"/>
    </source>
</evidence>
<protein>
    <submittedName>
        <fullName evidence="1">Uncharacterized protein</fullName>
    </submittedName>
</protein>
<dbReference type="OrthoDB" id="1001692at2759"/>
<name>A0A5B6VKB8_9ROSI</name>
<organism evidence="1 2">
    <name type="scientific">Gossypium australe</name>
    <dbReference type="NCBI Taxonomy" id="47621"/>
    <lineage>
        <taxon>Eukaryota</taxon>
        <taxon>Viridiplantae</taxon>
        <taxon>Streptophyta</taxon>
        <taxon>Embryophyta</taxon>
        <taxon>Tracheophyta</taxon>
        <taxon>Spermatophyta</taxon>
        <taxon>Magnoliopsida</taxon>
        <taxon>eudicotyledons</taxon>
        <taxon>Gunneridae</taxon>
        <taxon>Pentapetalae</taxon>
        <taxon>rosids</taxon>
        <taxon>malvids</taxon>
        <taxon>Malvales</taxon>
        <taxon>Malvaceae</taxon>
        <taxon>Malvoideae</taxon>
        <taxon>Gossypium</taxon>
    </lineage>
</organism>
<reference evidence="2" key="1">
    <citation type="journal article" date="2019" name="Plant Biotechnol. J.">
        <title>Genome sequencing of the Australian wild diploid species Gossypium australe highlights disease resistance and delayed gland morphogenesis.</title>
        <authorList>
            <person name="Cai Y."/>
            <person name="Cai X."/>
            <person name="Wang Q."/>
            <person name="Wang P."/>
            <person name="Zhang Y."/>
            <person name="Cai C."/>
            <person name="Xu Y."/>
            <person name="Wang K."/>
            <person name="Zhou Z."/>
            <person name="Wang C."/>
            <person name="Geng S."/>
            <person name="Li B."/>
            <person name="Dong Q."/>
            <person name="Hou Y."/>
            <person name="Wang H."/>
            <person name="Ai P."/>
            <person name="Liu Z."/>
            <person name="Yi F."/>
            <person name="Sun M."/>
            <person name="An G."/>
            <person name="Cheng J."/>
            <person name="Zhang Y."/>
            <person name="Shi Q."/>
            <person name="Xie Y."/>
            <person name="Shi X."/>
            <person name="Chang Y."/>
            <person name="Huang F."/>
            <person name="Chen Y."/>
            <person name="Hong S."/>
            <person name="Mi L."/>
            <person name="Sun Q."/>
            <person name="Zhang L."/>
            <person name="Zhou B."/>
            <person name="Peng R."/>
            <person name="Zhang X."/>
            <person name="Liu F."/>
        </authorList>
    </citation>
    <scope>NUCLEOTIDE SEQUENCE [LARGE SCALE GENOMIC DNA]</scope>
    <source>
        <strain evidence="2">cv. PA1801</strain>
    </source>
</reference>